<name>A0A4P2R3B6_SORCE</name>
<keyword evidence="12" id="KW-1133">Transmembrane helix</keyword>
<dbReference type="Proteomes" id="UP000295497">
    <property type="component" value="Chromosome"/>
</dbReference>
<keyword evidence="4" id="KW-0597">Phosphoprotein</keyword>
<dbReference type="CDD" id="cd06225">
    <property type="entry name" value="HAMP"/>
    <property type="match status" value="1"/>
</dbReference>
<dbReference type="InterPro" id="IPR036890">
    <property type="entry name" value="HATPase_C_sf"/>
</dbReference>
<comment type="subcellular location">
    <subcellularLocation>
        <location evidence="2">Membrane</location>
    </subcellularLocation>
</comment>
<dbReference type="CDD" id="cd00075">
    <property type="entry name" value="HATPase"/>
    <property type="match status" value="1"/>
</dbReference>
<keyword evidence="5" id="KW-0808">Transferase</keyword>
<dbReference type="EC" id="2.7.13.3" evidence="3"/>
<feature type="transmembrane region" description="Helical" evidence="12">
    <location>
        <begin position="34"/>
        <end position="55"/>
    </location>
</feature>
<dbReference type="Pfam" id="PF00672">
    <property type="entry name" value="HAMP"/>
    <property type="match status" value="1"/>
</dbReference>
<dbReference type="PANTHER" id="PTHR43065:SF10">
    <property type="entry name" value="PEROXIDE STRESS-ACTIVATED HISTIDINE KINASE MAK3"/>
    <property type="match status" value="1"/>
</dbReference>
<dbReference type="Gene3D" id="1.10.287.130">
    <property type="match status" value="1"/>
</dbReference>
<dbReference type="RefSeq" id="WP_129579862.1">
    <property type="nucleotide sequence ID" value="NZ_CP012672.1"/>
</dbReference>
<evidence type="ECO:0000313" key="16">
    <source>
        <dbReference type="Proteomes" id="UP000295497"/>
    </source>
</evidence>
<dbReference type="InterPro" id="IPR036097">
    <property type="entry name" value="HisK_dim/P_sf"/>
</dbReference>
<evidence type="ECO:0000313" key="15">
    <source>
        <dbReference type="EMBL" id="AUX37178.1"/>
    </source>
</evidence>
<accession>A0A4P2R3B6</accession>
<evidence type="ECO:0000256" key="8">
    <source>
        <dbReference type="ARBA" id="ARBA00022840"/>
    </source>
</evidence>
<keyword evidence="9" id="KW-0902">Two-component regulatory system</keyword>
<sequence>MTAPAPAVDEARGGAAGQEGPAPRKRRTVAGRLLASYLVVLAAFALTVGWSVQALRAASRDAQLLRAGYVPLLLRIGEVLAEQNVFNAQLNHITAAKNPGDVREWLETARRTRPLAFSIVRDAAKALAGADEVAGGGGAGVGQAAASSGVRRFSDEIAAEVTAIERLVGASPERFSQLFQALAVGNRELAERTRDELVKREVEGAQRLRAIKSRVEEQMESLTVEARRREERSMHLLLGLGVLTLLVGAVMSLYARRVLAPLTAVTERANAVARGDLTPKQVLATNDEIGELATTFEGMVAAIRRARAELVNAERLAAIGKMAAHVTHEIRNPLSSIGLNLELLEEEVARASAADMPDAELRPVMKESAQLVAAIRAEVDRLSRIAEQYLSVARRPRPQLVPERVDDLVQELVAFVRPELDRAGVAVRVEVEEGPEILLDESQLRQALLNLLRNAREAMPKGGEIVVSVGFSGGAATIAVDDTGPGVPEELRASIFDPFFTTKQRGTGLGLAVTRDIVEAHGGAISCEPREAGGTRFRIVLPAGGAPAQGRAAEAHAAL</sequence>
<dbReference type="InterPro" id="IPR003661">
    <property type="entry name" value="HisK_dim/P_dom"/>
</dbReference>
<evidence type="ECO:0000256" key="5">
    <source>
        <dbReference type="ARBA" id="ARBA00022679"/>
    </source>
</evidence>
<comment type="catalytic activity">
    <reaction evidence="1">
        <text>ATP + protein L-histidine = ADP + protein N-phospho-L-histidine.</text>
        <dbReference type="EC" id="2.7.13.3"/>
    </reaction>
</comment>
<dbReference type="GO" id="GO:0005524">
    <property type="term" value="F:ATP binding"/>
    <property type="evidence" value="ECO:0007669"/>
    <property type="project" value="UniProtKB-KW"/>
</dbReference>
<dbReference type="InterPro" id="IPR003660">
    <property type="entry name" value="HAMP_dom"/>
</dbReference>
<dbReference type="EMBL" id="CP012672">
    <property type="protein sequence ID" value="AUX37178.1"/>
    <property type="molecule type" value="Genomic_DNA"/>
</dbReference>
<dbReference type="InterPro" id="IPR003594">
    <property type="entry name" value="HATPase_dom"/>
</dbReference>
<evidence type="ECO:0000256" key="4">
    <source>
        <dbReference type="ARBA" id="ARBA00022553"/>
    </source>
</evidence>
<evidence type="ECO:0000256" key="9">
    <source>
        <dbReference type="ARBA" id="ARBA00023012"/>
    </source>
</evidence>
<dbReference type="CDD" id="cd00082">
    <property type="entry name" value="HisKA"/>
    <property type="match status" value="1"/>
</dbReference>
<evidence type="ECO:0000256" key="12">
    <source>
        <dbReference type="SAM" id="Phobius"/>
    </source>
</evidence>
<dbReference type="InterPro" id="IPR004358">
    <property type="entry name" value="Sig_transdc_His_kin-like_C"/>
</dbReference>
<feature type="region of interest" description="Disordered" evidence="11">
    <location>
        <begin position="1"/>
        <end position="24"/>
    </location>
</feature>
<feature type="domain" description="HAMP" evidence="14">
    <location>
        <begin position="256"/>
        <end position="308"/>
    </location>
</feature>
<keyword evidence="12" id="KW-0812">Transmembrane</keyword>
<dbReference type="AlphaFoldDB" id="A0A4P2R3B6"/>
<protein>
    <recommendedName>
        <fullName evidence="3">histidine kinase</fullName>
        <ecNumber evidence="3">2.7.13.3</ecNumber>
    </recommendedName>
</protein>
<reference evidence="15 16" key="1">
    <citation type="submission" date="2015-09" db="EMBL/GenBank/DDBJ databases">
        <title>Sorangium comparison.</title>
        <authorList>
            <person name="Zaburannyi N."/>
            <person name="Bunk B."/>
            <person name="Overmann J."/>
            <person name="Mueller R."/>
        </authorList>
    </citation>
    <scope>NUCLEOTIDE SEQUENCE [LARGE SCALE GENOMIC DNA]</scope>
    <source>
        <strain evidence="15 16">So ce836</strain>
    </source>
</reference>
<evidence type="ECO:0000256" key="7">
    <source>
        <dbReference type="ARBA" id="ARBA00022777"/>
    </source>
</evidence>
<dbReference type="SMART" id="SM00387">
    <property type="entry name" value="HATPase_c"/>
    <property type="match status" value="1"/>
</dbReference>
<dbReference type="PRINTS" id="PR00344">
    <property type="entry name" value="BCTRLSENSOR"/>
</dbReference>
<evidence type="ECO:0000259" key="14">
    <source>
        <dbReference type="PROSITE" id="PS50885"/>
    </source>
</evidence>
<evidence type="ECO:0000256" key="1">
    <source>
        <dbReference type="ARBA" id="ARBA00000085"/>
    </source>
</evidence>
<dbReference type="Pfam" id="PF00512">
    <property type="entry name" value="HisKA"/>
    <property type="match status" value="1"/>
</dbReference>
<dbReference type="GO" id="GO:0016020">
    <property type="term" value="C:membrane"/>
    <property type="evidence" value="ECO:0007669"/>
    <property type="project" value="UniProtKB-SubCell"/>
</dbReference>
<organism evidence="15 16">
    <name type="scientific">Sorangium cellulosum</name>
    <name type="common">Polyangium cellulosum</name>
    <dbReference type="NCBI Taxonomy" id="56"/>
    <lineage>
        <taxon>Bacteria</taxon>
        <taxon>Pseudomonadati</taxon>
        <taxon>Myxococcota</taxon>
        <taxon>Polyangia</taxon>
        <taxon>Polyangiales</taxon>
        <taxon>Polyangiaceae</taxon>
        <taxon>Sorangium</taxon>
    </lineage>
</organism>
<proteinExistence type="predicted"/>
<dbReference type="SMART" id="SM00304">
    <property type="entry name" value="HAMP"/>
    <property type="match status" value="1"/>
</dbReference>
<evidence type="ECO:0000256" key="11">
    <source>
        <dbReference type="SAM" id="MobiDB-lite"/>
    </source>
</evidence>
<dbReference type="SUPFAM" id="SSF158472">
    <property type="entry name" value="HAMP domain-like"/>
    <property type="match status" value="1"/>
</dbReference>
<keyword evidence="7 15" id="KW-0418">Kinase</keyword>
<keyword evidence="8" id="KW-0067">ATP-binding</keyword>
<dbReference type="InterPro" id="IPR005467">
    <property type="entry name" value="His_kinase_dom"/>
</dbReference>
<dbReference type="Gene3D" id="6.10.340.10">
    <property type="match status" value="1"/>
</dbReference>
<dbReference type="GO" id="GO:0000155">
    <property type="term" value="F:phosphorelay sensor kinase activity"/>
    <property type="evidence" value="ECO:0007669"/>
    <property type="project" value="InterPro"/>
</dbReference>
<dbReference type="Gene3D" id="3.30.565.10">
    <property type="entry name" value="Histidine kinase-like ATPase, C-terminal domain"/>
    <property type="match status" value="1"/>
</dbReference>
<evidence type="ECO:0000256" key="3">
    <source>
        <dbReference type="ARBA" id="ARBA00012438"/>
    </source>
</evidence>
<gene>
    <name evidence="15" type="primary">resE</name>
    <name evidence="15" type="ORF">SOCE836_094000</name>
</gene>
<evidence type="ECO:0000256" key="2">
    <source>
        <dbReference type="ARBA" id="ARBA00004370"/>
    </source>
</evidence>
<feature type="domain" description="Histidine kinase" evidence="13">
    <location>
        <begin position="325"/>
        <end position="545"/>
    </location>
</feature>
<keyword evidence="12" id="KW-0472">Membrane</keyword>
<feature type="transmembrane region" description="Helical" evidence="12">
    <location>
        <begin position="236"/>
        <end position="255"/>
    </location>
</feature>
<dbReference type="PROSITE" id="PS50109">
    <property type="entry name" value="HIS_KIN"/>
    <property type="match status" value="1"/>
</dbReference>
<dbReference type="PROSITE" id="PS50885">
    <property type="entry name" value="HAMP"/>
    <property type="match status" value="1"/>
</dbReference>
<evidence type="ECO:0000256" key="6">
    <source>
        <dbReference type="ARBA" id="ARBA00022741"/>
    </source>
</evidence>
<dbReference type="SMART" id="SM00388">
    <property type="entry name" value="HisKA"/>
    <property type="match status" value="1"/>
</dbReference>
<keyword evidence="6" id="KW-0547">Nucleotide-binding</keyword>
<dbReference type="Pfam" id="PF02518">
    <property type="entry name" value="HATPase_c"/>
    <property type="match status" value="1"/>
</dbReference>
<keyword evidence="10" id="KW-0175">Coiled coil</keyword>
<evidence type="ECO:0000259" key="13">
    <source>
        <dbReference type="PROSITE" id="PS50109"/>
    </source>
</evidence>
<dbReference type="SUPFAM" id="SSF55874">
    <property type="entry name" value="ATPase domain of HSP90 chaperone/DNA topoisomerase II/histidine kinase"/>
    <property type="match status" value="1"/>
</dbReference>
<evidence type="ECO:0000256" key="10">
    <source>
        <dbReference type="SAM" id="Coils"/>
    </source>
</evidence>
<feature type="coiled-coil region" evidence="10">
    <location>
        <begin position="205"/>
        <end position="232"/>
    </location>
</feature>
<dbReference type="PANTHER" id="PTHR43065">
    <property type="entry name" value="SENSOR HISTIDINE KINASE"/>
    <property type="match status" value="1"/>
</dbReference>
<dbReference type="SUPFAM" id="SSF47384">
    <property type="entry name" value="Homodimeric domain of signal transducing histidine kinase"/>
    <property type="match status" value="1"/>
</dbReference>